<dbReference type="HOGENOM" id="CLU_002755_1_2_3"/>
<feature type="transmembrane region" description="Helical" evidence="1">
    <location>
        <begin position="362"/>
        <end position="382"/>
    </location>
</feature>
<dbReference type="SUPFAM" id="SSF82693">
    <property type="entry name" value="Multidrug efflux transporter AcrB pore domain, PN1, PN2, PC1 and PC2 subdomains"/>
    <property type="match status" value="2"/>
</dbReference>
<dbReference type="SUPFAM" id="SSF82714">
    <property type="entry name" value="Multidrug efflux transporter AcrB TolC docking domain, DN and DC subdomains"/>
    <property type="match status" value="2"/>
</dbReference>
<feature type="transmembrane region" description="Helical" evidence="1">
    <location>
        <begin position="1000"/>
        <end position="1029"/>
    </location>
</feature>
<dbReference type="GO" id="GO:0042910">
    <property type="term" value="F:xenobiotic transmembrane transporter activity"/>
    <property type="evidence" value="ECO:0007669"/>
    <property type="project" value="TreeGrafter"/>
</dbReference>
<dbReference type="Gene3D" id="1.20.1640.10">
    <property type="entry name" value="Multidrug efflux transporter AcrB transmembrane domain"/>
    <property type="match status" value="2"/>
</dbReference>
<dbReference type="PANTHER" id="PTHR32063">
    <property type="match status" value="1"/>
</dbReference>
<evidence type="ECO:0000313" key="2">
    <source>
        <dbReference type="EMBL" id="ABG50873.1"/>
    </source>
</evidence>
<feature type="transmembrane region" description="Helical" evidence="1">
    <location>
        <begin position="529"/>
        <end position="549"/>
    </location>
</feature>
<dbReference type="EMBL" id="CP000393">
    <property type="protein sequence ID" value="ABG50873.1"/>
    <property type="molecule type" value="Genomic_DNA"/>
</dbReference>
<dbReference type="Gene3D" id="3.30.2090.10">
    <property type="entry name" value="Multidrug efflux transporter AcrB TolC docking domain, DN and DC subdomains"/>
    <property type="match status" value="2"/>
</dbReference>
<feature type="transmembrane region" description="Helical" evidence="1">
    <location>
        <begin position="875"/>
        <end position="896"/>
    </location>
</feature>
<organism evidence="2">
    <name type="scientific">Trichodesmium erythraeum (strain IMS101)</name>
    <dbReference type="NCBI Taxonomy" id="203124"/>
    <lineage>
        <taxon>Bacteria</taxon>
        <taxon>Bacillati</taxon>
        <taxon>Cyanobacteriota</taxon>
        <taxon>Cyanophyceae</taxon>
        <taxon>Oscillatoriophycideae</taxon>
        <taxon>Oscillatoriales</taxon>
        <taxon>Microcoleaceae</taxon>
        <taxon>Trichodesmium</taxon>
    </lineage>
</organism>
<dbReference type="STRING" id="203124.Tery_1594"/>
<dbReference type="Gene3D" id="3.30.70.1440">
    <property type="entry name" value="Multidrug efflux transporter AcrB pore domain"/>
    <property type="match status" value="1"/>
</dbReference>
<dbReference type="OrthoDB" id="9757876at2"/>
<protein>
    <submittedName>
        <fullName evidence="2">Acriflavin resistance protein</fullName>
    </submittedName>
</protein>
<keyword evidence="1" id="KW-1133">Transmembrane helix</keyword>
<accession>Q115F1</accession>
<dbReference type="PROSITE" id="PS51257">
    <property type="entry name" value="PROKAR_LIPOPROTEIN"/>
    <property type="match status" value="1"/>
</dbReference>
<dbReference type="Gene3D" id="3.30.70.1430">
    <property type="entry name" value="Multidrug efflux transporter AcrB pore domain"/>
    <property type="match status" value="2"/>
</dbReference>
<feature type="transmembrane region" description="Helical" evidence="1">
    <location>
        <begin position="466"/>
        <end position="488"/>
    </location>
</feature>
<dbReference type="Pfam" id="PF00873">
    <property type="entry name" value="ACR_tran"/>
    <property type="match status" value="1"/>
</dbReference>
<feature type="transmembrane region" description="Helical" evidence="1">
    <location>
        <begin position="903"/>
        <end position="923"/>
    </location>
</feature>
<dbReference type="Gene3D" id="3.30.70.1320">
    <property type="entry name" value="Multidrug efflux transporter AcrB pore domain like"/>
    <property type="match status" value="1"/>
</dbReference>
<feature type="transmembrane region" description="Helical" evidence="1">
    <location>
        <begin position="388"/>
        <end position="409"/>
    </location>
</feature>
<reference evidence="2" key="1">
    <citation type="submission" date="2006-06" db="EMBL/GenBank/DDBJ databases">
        <title>Complete sequence of Trichodesmium erythraeum IMS101.</title>
        <authorList>
            <consortium name="US DOE Joint Genome Institute"/>
            <person name="Copeland A."/>
            <person name="Lucas S."/>
            <person name="Lapidus A."/>
            <person name="Barry K."/>
            <person name="Detter J.C."/>
            <person name="Glavina del Rio T."/>
            <person name="Hammon N."/>
            <person name="Israni S."/>
            <person name="Dalin E."/>
            <person name="Tice H."/>
            <person name="Pitluck S."/>
            <person name="Kiss H."/>
            <person name="Munk A.C."/>
            <person name="Brettin T."/>
            <person name="Bruce D."/>
            <person name="Han C."/>
            <person name="Tapia R."/>
            <person name="Gilna P."/>
            <person name="Schmutz J."/>
            <person name="Larimer F."/>
            <person name="Land M."/>
            <person name="Hauser L."/>
            <person name="Kyrpides N."/>
            <person name="Kim E."/>
            <person name="Richardson P."/>
        </authorList>
    </citation>
    <scope>NUCLEOTIDE SEQUENCE [LARGE SCALE GENOMIC DNA]</scope>
    <source>
        <strain evidence="2">IMS101</strain>
    </source>
</reference>
<keyword evidence="1" id="KW-0812">Transmembrane</keyword>
<dbReference type="PRINTS" id="PR00702">
    <property type="entry name" value="ACRIFLAVINRP"/>
</dbReference>
<name>Q115F1_TRIEI</name>
<feature type="transmembrane region" description="Helical" evidence="1">
    <location>
        <begin position="975"/>
        <end position="994"/>
    </location>
</feature>
<dbReference type="KEGG" id="ter:Tery_1594"/>
<gene>
    <name evidence="2" type="ordered locus">Tery_1594</name>
</gene>
<dbReference type="InterPro" id="IPR027463">
    <property type="entry name" value="AcrB_DN_DC_subdom"/>
</dbReference>
<feature type="transmembrane region" description="Helical" evidence="1">
    <location>
        <begin position="337"/>
        <end position="355"/>
    </location>
</feature>
<sequence>MTTLFYRNFRLLILAILIIVAWGISSCFTLPRLEDPELVSRFASITTFWPGADAQQVETLITEKIEAKLSEIEEIETYDSTSRAGSSIINIGLLESVEERKADTAWLRIKERLNQATTQLPAGTSKPRLEEVEVKAYAMITALTWEQDTEPNYAIINRLSKLLKDKLLALPGTQKVAKFGIPQEEILVEINPTDLASLGLTAQQLSAQIQQSDAKVSSGKFRSQNNDLLLEVDSNLDSLNRIRNIPISFSDRGQFTRLGDIAKVRKTIAEPPNELALINGHPGSALAIFVESDYQIDLWAKSAESAIEKFRKELGIGLKIEIIFNQSNYIQTRLKSMIWNLLMSGILVFLMTVFLMGWKSAIVVGLVLPLSICMVLGMMRFLNVPLHQMSITGLIVALGLLVDVTIIIVDQISKSMVSGLKAETAITKVINHLFLPLTASTLTTALGFLSMLLIPGEPGEFLGGLGISVILSVISSLLLSLTIGSGLIGKLYHIYYHHNNSQNTQQNFWQTGFTNSSLTKLYQVSLRSIFSNPWLGILLGLILPITGLIQVRNLPEQFFTPASRNQLQIELELPALTSIEKTKNTAIKVRNLILKHPEIQELQWFVGRSSPRYYYNLRATKQPDSNYAQGFLQLNSIANSELVNKLQGEVDTAFPGAQVLIRQLEQGPPFDAPVAIRIYGPNLKRLQELGEQARSLLAQVPKVTHTRDTLSEIRPQLQLQLNEEEVRLAQLDHANLSQQLESLLEGNLGGSIIEDTEELPVRVRVSNAQRGDISQITSLDLQPLGSSLNQNRFSSTDTIPLSALAKVELKPEFSVIRRSNGRRVNLIQGFIAAGVLPSEVLKGWQQRLNDSNFELPSGYWLEIAGESEKLGEAKAVLLATVPLIFLLAVSVLVLSLNSFRATAIIGIVAISAIGLGFFSLWLFGYPLSFMSLVGTFGLVGIAINDSVVVLAAILQDREACTGNRRATRQVVMGSTRHVVATTLTTMIGFVPLLVKGGGFWPPLVIAIAGGVGGSTLVALYLVPCCYLLVANFGRGKE</sequence>
<dbReference type="AlphaFoldDB" id="Q115F1"/>
<dbReference type="GO" id="GO:0005886">
    <property type="term" value="C:plasma membrane"/>
    <property type="evidence" value="ECO:0007669"/>
    <property type="project" value="TreeGrafter"/>
</dbReference>
<keyword evidence="1" id="KW-0472">Membrane</keyword>
<dbReference type="eggNOG" id="COG0841">
    <property type="taxonomic scope" value="Bacteria"/>
</dbReference>
<feature type="transmembrane region" description="Helical" evidence="1">
    <location>
        <begin position="429"/>
        <end position="454"/>
    </location>
</feature>
<dbReference type="InterPro" id="IPR001036">
    <property type="entry name" value="Acrflvin-R"/>
</dbReference>
<dbReference type="RefSeq" id="WP_011611249.1">
    <property type="nucleotide sequence ID" value="NC_008312.1"/>
</dbReference>
<evidence type="ECO:0000256" key="1">
    <source>
        <dbReference type="SAM" id="Phobius"/>
    </source>
</evidence>
<feature type="transmembrane region" description="Helical" evidence="1">
    <location>
        <begin position="929"/>
        <end position="954"/>
    </location>
</feature>
<dbReference type="SUPFAM" id="SSF82866">
    <property type="entry name" value="Multidrug efflux transporter AcrB transmembrane domain"/>
    <property type="match status" value="2"/>
</dbReference>
<proteinExistence type="predicted"/>
<dbReference type="PANTHER" id="PTHR32063:SF18">
    <property type="entry name" value="CATION EFFLUX SYSTEM PROTEIN"/>
    <property type="match status" value="1"/>
</dbReference>